<keyword evidence="1" id="KW-0378">Hydrolase</keyword>
<dbReference type="SFLD" id="SFLDS00003">
    <property type="entry name" value="Haloacid_Dehalogenase"/>
    <property type="match status" value="1"/>
</dbReference>
<dbReference type="PANTHER" id="PTHR43434:SF26">
    <property type="entry name" value="PYROPHOSPHATASE PPAX"/>
    <property type="match status" value="1"/>
</dbReference>
<dbReference type="NCBIfam" id="TIGR01549">
    <property type="entry name" value="HAD-SF-IA-v1"/>
    <property type="match status" value="1"/>
</dbReference>
<dbReference type="NCBIfam" id="TIGR01509">
    <property type="entry name" value="HAD-SF-IA-v3"/>
    <property type="match status" value="1"/>
</dbReference>
<dbReference type="OrthoDB" id="9776368at2"/>
<accession>Z9JTM3</accession>
<dbReference type="InterPro" id="IPR023198">
    <property type="entry name" value="PGP-like_dom2"/>
</dbReference>
<dbReference type="InterPro" id="IPR050155">
    <property type="entry name" value="HAD-like_hydrolase_sf"/>
</dbReference>
<dbReference type="Gene3D" id="1.10.150.240">
    <property type="entry name" value="Putative phosphatase, domain 2"/>
    <property type="match status" value="1"/>
</dbReference>
<dbReference type="SFLD" id="SFLDG01129">
    <property type="entry name" value="C1.5:_HAD__Beta-PGM__Phosphata"/>
    <property type="match status" value="1"/>
</dbReference>
<dbReference type="GO" id="GO:0008967">
    <property type="term" value="F:phosphoglycolate phosphatase activity"/>
    <property type="evidence" value="ECO:0007669"/>
    <property type="project" value="TreeGrafter"/>
</dbReference>
<dbReference type="InterPro" id="IPR023214">
    <property type="entry name" value="HAD_sf"/>
</dbReference>
<keyword evidence="2" id="KW-1185">Reference proteome</keyword>
<dbReference type="RefSeq" id="WP_038372395.1">
    <property type="nucleotide sequence ID" value="NZ_BAAAOW010000002.1"/>
</dbReference>
<dbReference type="HOGENOM" id="CLU_045011_19_3_11"/>
<dbReference type="SUPFAM" id="SSF56784">
    <property type="entry name" value="HAD-like"/>
    <property type="match status" value="1"/>
</dbReference>
<protein>
    <submittedName>
        <fullName evidence="1">HAD family hydrolase</fullName>
    </submittedName>
</protein>
<dbReference type="PANTHER" id="PTHR43434">
    <property type="entry name" value="PHOSPHOGLYCOLATE PHOSPHATASE"/>
    <property type="match status" value="1"/>
</dbReference>
<comment type="caution">
    <text evidence="1">The sequence shown here is derived from an EMBL/GenBank/DDBJ whole genome shotgun (WGS) entry which is preliminary data.</text>
</comment>
<reference evidence="1 2" key="1">
    <citation type="submission" date="2014-02" db="EMBL/GenBank/DDBJ databases">
        <title>Genome sequence of Brachybacterium phenoliresistens strain W13A50.</title>
        <authorList>
            <person name="Wang X."/>
        </authorList>
    </citation>
    <scope>NUCLEOTIDE SEQUENCE [LARGE SCALE GENOMIC DNA]</scope>
    <source>
        <strain evidence="1 2">W13A50</strain>
    </source>
</reference>
<organism evidence="1 2">
    <name type="scientific">Brachybacterium phenoliresistens</name>
    <dbReference type="NCBI Taxonomy" id="396014"/>
    <lineage>
        <taxon>Bacteria</taxon>
        <taxon>Bacillati</taxon>
        <taxon>Actinomycetota</taxon>
        <taxon>Actinomycetes</taxon>
        <taxon>Micrococcales</taxon>
        <taxon>Dermabacteraceae</taxon>
        <taxon>Brachybacterium</taxon>
    </lineage>
</organism>
<dbReference type="AlphaFoldDB" id="Z9JTM3"/>
<dbReference type="GO" id="GO:0006281">
    <property type="term" value="P:DNA repair"/>
    <property type="evidence" value="ECO:0007669"/>
    <property type="project" value="TreeGrafter"/>
</dbReference>
<dbReference type="InterPro" id="IPR006439">
    <property type="entry name" value="HAD-SF_hydro_IA"/>
</dbReference>
<dbReference type="Gene3D" id="3.40.50.1000">
    <property type="entry name" value="HAD superfamily/HAD-like"/>
    <property type="match status" value="1"/>
</dbReference>
<dbReference type="EMBL" id="JDYK01000009">
    <property type="protein sequence ID" value="EWS81151.1"/>
    <property type="molecule type" value="Genomic_DNA"/>
</dbReference>
<dbReference type="Proteomes" id="UP000023067">
    <property type="component" value="Unassembled WGS sequence"/>
</dbReference>
<dbReference type="InterPro" id="IPR041492">
    <property type="entry name" value="HAD_2"/>
</dbReference>
<gene>
    <name evidence="1" type="ORF">BF93_18460</name>
</gene>
<dbReference type="eggNOG" id="COG0546">
    <property type="taxonomic scope" value="Bacteria"/>
</dbReference>
<dbReference type="Pfam" id="PF13419">
    <property type="entry name" value="HAD_2"/>
    <property type="match status" value="1"/>
</dbReference>
<dbReference type="PATRIC" id="fig|396014.3.peg.2025"/>
<dbReference type="STRING" id="396014.BF93_18460"/>
<sequence>MSSTPLAHSAVLFDLDGTLVDSVEVIVESYRHALAAFDVTGIDEARIRSWIGMSLDETFQQLSPRHAAAMARTYREYNLAHHDGRVSAYPGAAELVRSLQEQGRRVGVVTSKGRELALRGLELTGIPVPEVLVGKEDTPRHKPDPQPLHRALELMGVEAADAVYIGDAATDLRAARAGGLAAVGVTWGAGRREDLAAERPAAVVEDVSELAALLVPLAA</sequence>
<dbReference type="GO" id="GO:0005829">
    <property type="term" value="C:cytosol"/>
    <property type="evidence" value="ECO:0007669"/>
    <property type="project" value="TreeGrafter"/>
</dbReference>
<dbReference type="InterPro" id="IPR036412">
    <property type="entry name" value="HAD-like_sf"/>
</dbReference>
<proteinExistence type="predicted"/>
<dbReference type="SFLD" id="SFLDG01135">
    <property type="entry name" value="C1.5.6:_HAD__Beta-PGM__Phospha"/>
    <property type="match status" value="1"/>
</dbReference>
<evidence type="ECO:0000313" key="1">
    <source>
        <dbReference type="EMBL" id="EWS81151.1"/>
    </source>
</evidence>
<name>Z9JTM3_9MICO</name>
<evidence type="ECO:0000313" key="2">
    <source>
        <dbReference type="Proteomes" id="UP000023067"/>
    </source>
</evidence>